<evidence type="ECO:0000313" key="5">
    <source>
        <dbReference type="EMBL" id="PKX95409.1"/>
    </source>
</evidence>
<dbReference type="OrthoDB" id="37659at2759"/>
<accession>A0A2I1CCQ8</accession>
<dbReference type="EMBL" id="MSZS01000003">
    <property type="protein sequence ID" value="PKX95409.1"/>
    <property type="molecule type" value="Genomic_DNA"/>
</dbReference>
<dbReference type="PRINTS" id="PR00081">
    <property type="entry name" value="GDHRDH"/>
</dbReference>
<dbReference type="FunFam" id="3.40.50.720:FF:000084">
    <property type="entry name" value="Short-chain dehydrogenase reductase"/>
    <property type="match status" value="1"/>
</dbReference>
<dbReference type="AlphaFoldDB" id="A0A2I1CCQ8"/>
<dbReference type="SUPFAM" id="SSF51735">
    <property type="entry name" value="NAD(P)-binding Rossmann-fold domains"/>
    <property type="match status" value="1"/>
</dbReference>
<keyword evidence="6" id="KW-1185">Reference proteome</keyword>
<dbReference type="Proteomes" id="UP000234474">
    <property type="component" value="Unassembled WGS sequence"/>
</dbReference>
<reference evidence="6" key="1">
    <citation type="journal article" date="2018" name="Proc. Natl. Acad. Sci. U.S.A.">
        <title>Linking secondary metabolites to gene clusters through genome sequencing of six diverse Aspergillus species.</title>
        <authorList>
            <person name="Kaerboelling I."/>
            <person name="Vesth T.C."/>
            <person name="Frisvad J.C."/>
            <person name="Nybo J.L."/>
            <person name="Theobald S."/>
            <person name="Kuo A."/>
            <person name="Bowyer P."/>
            <person name="Matsuda Y."/>
            <person name="Mondo S."/>
            <person name="Lyhne E.K."/>
            <person name="Kogle M.E."/>
            <person name="Clum A."/>
            <person name="Lipzen A."/>
            <person name="Salamov A."/>
            <person name="Ngan C.Y."/>
            <person name="Daum C."/>
            <person name="Chiniquy J."/>
            <person name="Barry K."/>
            <person name="LaButti K."/>
            <person name="Haridas S."/>
            <person name="Simmons B.A."/>
            <person name="Magnuson J.K."/>
            <person name="Mortensen U.H."/>
            <person name="Larsen T.O."/>
            <person name="Grigoriev I.V."/>
            <person name="Baker S.E."/>
            <person name="Andersen M.R."/>
        </authorList>
    </citation>
    <scope>NUCLEOTIDE SEQUENCE [LARGE SCALE GENOMIC DNA]</scope>
    <source>
        <strain evidence="6">IBT 16806</strain>
    </source>
</reference>
<dbReference type="InterPro" id="IPR036291">
    <property type="entry name" value="NAD(P)-bd_dom_sf"/>
</dbReference>
<protein>
    <submittedName>
        <fullName evidence="5">NAD(P)-binding protein</fullName>
    </submittedName>
</protein>
<evidence type="ECO:0000256" key="3">
    <source>
        <dbReference type="ARBA" id="ARBA00023002"/>
    </source>
</evidence>
<keyword evidence="3" id="KW-0560">Oxidoreductase</keyword>
<organism evidence="5 6">
    <name type="scientific">Aspergillus novofumigatus (strain IBT 16806)</name>
    <dbReference type="NCBI Taxonomy" id="1392255"/>
    <lineage>
        <taxon>Eukaryota</taxon>
        <taxon>Fungi</taxon>
        <taxon>Dikarya</taxon>
        <taxon>Ascomycota</taxon>
        <taxon>Pezizomycotina</taxon>
        <taxon>Eurotiomycetes</taxon>
        <taxon>Eurotiomycetidae</taxon>
        <taxon>Eurotiales</taxon>
        <taxon>Aspergillaceae</taxon>
        <taxon>Aspergillus</taxon>
        <taxon>Aspergillus subgen. Fumigati</taxon>
    </lineage>
</organism>
<dbReference type="GO" id="GO:0016491">
    <property type="term" value="F:oxidoreductase activity"/>
    <property type="evidence" value="ECO:0007669"/>
    <property type="project" value="UniProtKB-KW"/>
</dbReference>
<dbReference type="PRINTS" id="PR00080">
    <property type="entry name" value="SDRFAMILY"/>
</dbReference>
<evidence type="ECO:0000256" key="1">
    <source>
        <dbReference type="ARBA" id="ARBA00006484"/>
    </source>
</evidence>
<dbReference type="Gene3D" id="3.40.50.720">
    <property type="entry name" value="NAD(P)-binding Rossmann-like Domain"/>
    <property type="match status" value="1"/>
</dbReference>
<feature type="non-terminal residue" evidence="5">
    <location>
        <position position="261"/>
    </location>
</feature>
<name>A0A2I1CCQ8_ASPN1</name>
<dbReference type="InterPro" id="IPR002347">
    <property type="entry name" value="SDR_fam"/>
</dbReference>
<dbReference type="OMA" id="NIAWRFH"/>
<dbReference type="InterPro" id="IPR051122">
    <property type="entry name" value="SDR_DHRS6-like"/>
</dbReference>
<dbReference type="STRING" id="1392255.A0A2I1CCQ8"/>
<keyword evidence="2" id="KW-0521">NADP</keyword>
<comment type="similarity">
    <text evidence="1 4">Belongs to the short-chain dehydrogenases/reductases (SDR) family.</text>
</comment>
<dbReference type="Pfam" id="PF00106">
    <property type="entry name" value="adh_short"/>
    <property type="match status" value="1"/>
</dbReference>
<evidence type="ECO:0000256" key="2">
    <source>
        <dbReference type="ARBA" id="ARBA00022857"/>
    </source>
</evidence>
<dbReference type="PANTHER" id="PTHR43477:SF1">
    <property type="entry name" value="DIHYDROANTICAPSIN 7-DEHYDROGENASE"/>
    <property type="match status" value="1"/>
</dbReference>
<evidence type="ECO:0000313" key="6">
    <source>
        <dbReference type="Proteomes" id="UP000234474"/>
    </source>
</evidence>
<dbReference type="PANTHER" id="PTHR43477">
    <property type="entry name" value="DIHYDROANTICAPSIN 7-DEHYDROGENASE"/>
    <property type="match status" value="1"/>
</dbReference>
<dbReference type="GeneID" id="36531342"/>
<gene>
    <name evidence="5" type="ORF">P174DRAFT_404119</name>
</gene>
<dbReference type="CDD" id="cd05233">
    <property type="entry name" value="SDR_c"/>
    <property type="match status" value="1"/>
</dbReference>
<evidence type="ECO:0000256" key="4">
    <source>
        <dbReference type="RuleBase" id="RU000363"/>
    </source>
</evidence>
<sequence>MTITMGCLQNRVAIITGASSGIGLAAAAAALDAGASVFAVDISPFPAALDASDKCRTMQCDLTDPDTPRKIVESCTSAFDGRVDILMNIAGVIDHNASVDAVTDADWDRCMAVNLTAPVKLMREVIGVMRNQKSGVIINMASRAGMSGAAAGVAYTASKHGLIGATKNVAWRFKGENIRCNVLCPGGVATGILNSVDPARFDQEATSMLKPIFSAVYANRADGYGVMMPGEVASTIVFLCSDQASRINGAVLPIDDGWSTI</sequence>
<proteinExistence type="inferred from homology"/>
<dbReference type="VEuPathDB" id="FungiDB:P174DRAFT_404119"/>
<dbReference type="RefSeq" id="XP_024684004.1">
    <property type="nucleotide sequence ID" value="XM_024824017.1"/>
</dbReference>
<comment type="caution">
    <text evidence="5">The sequence shown here is derived from an EMBL/GenBank/DDBJ whole genome shotgun (WGS) entry which is preliminary data.</text>
</comment>